<dbReference type="GO" id="GO:0050839">
    <property type="term" value="F:cell adhesion molecule binding"/>
    <property type="evidence" value="ECO:0007669"/>
    <property type="project" value="TreeGrafter"/>
</dbReference>
<dbReference type="PROSITE" id="PS50835">
    <property type="entry name" value="IG_LIKE"/>
    <property type="match status" value="2"/>
</dbReference>
<feature type="domain" description="Ig-like" evidence="6">
    <location>
        <begin position="71"/>
        <end position="169"/>
    </location>
</feature>
<sequence>MFVTFLYLTRLGKGKNVALARYVASLANAAMIPAPVILDRSSCTSTAFCRELEMLALFLIYWLSHLANGEQTIVEGPQESFVFSGQTVVLKCKVDNQKGAVQWMKNGFGLGVDRQLKFFPRYSMIGSASKGEYNLQITNATLGDDDIYACQISEAAHEPSVISSPVKLTVLIRPTPPKLLKKSHVMNAIAGETIVQSCLSKKESHVVTQESLQAEIQEEIQKDGHGYIVSSNVSFVPRPDDDRKYLVCLSQHDTFPDKSEADSQKLVLQYAPRVNLTLASTHRLREGGSALLACSVDAKPIDDIRIMWFKNGNIPLPQTTDTLVFEVLKMEDHRSEYTCQASNAIGTSRASLKMDVSCEH</sequence>
<dbReference type="CDD" id="cd00096">
    <property type="entry name" value="Ig"/>
    <property type="match status" value="1"/>
</dbReference>
<accession>A0A2G9UIX0</accession>
<proteinExistence type="predicted"/>
<evidence type="ECO:0000259" key="6">
    <source>
        <dbReference type="PROSITE" id="PS50835"/>
    </source>
</evidence>
<keyword evidence="3" id="KW-1015">Disulfide bond</keyword>
<reference evidence="7 8" key="1">
    <citation type="submission" date="2015-09" db="EMBL/GenBank/DDBJ databases">
        <title>Draft genome of the parasitic nematode Teladorsagia circumcincta isolate WARC Sus (inbred).</title>
        <authorList>
            <person name="Mitreva M."/>
        </authorList>
    </citation>
    <scope>NUCLEOTIDE SEQUENCE [LARGE SCALE GENOMIC DNA]</scope>
    <source>
        <strain evidence="7 8">S</strain>
    </source>
</reference>
<dbReference type="Proteomes" id="UP000230423">
    <property type="component" value="Unassembled WGS sequence"/>
</dbReference>
<keyword evidence="8" id="KW-1185">Reference proteome</keyword>
<dbReference type="OrthoDB" id="5823700at2759"/>
<feature type="domain" description="Ig-like" evidence="6">
    <location>
        <begin position="272"/>
        <end position="357"/>
    </location>
</feature>
<evidence type="ECO:0000256" key="1">
    <source>
        <dbReference type="ARBA" id="ARBA00004479"/>
    </source>
</evidence>
<dbReference type="InterPro" id="IPR003599">
    <property type="entry name" value="Ig_sub"/>
</dbReference>
<keyword evidence="2" id="KW-0472">Membrane</keyword>
<dbReference type="InterPro" id="IPR036179">
    <property type="entry name" value="Ig-like_dom_sf"/>
</dbReference>
<dbReference type="GO" id="GO:0005911">
    <property type="term" value="C:cell-cell junction"/>
    <property type="evidence" value="ECO:0007669"/>
    <property type="project" value="TreeGrafter"/>
</dbReference>
<gene>
    <name evidence="7" type="ORF">TELCIR_07951</name>
</gene>
<evidence type="ECO:0000313" key="7">
    <source>
        <dbReference type="EMBL" id="PIO70201.1"/>
    </source>
</evidence>
<dbReference type="InterPro" id="IPR013783">
    <property type="entry name" value="Ig-like_fold"/>
</dbReference>
<evidence type="ECO:0000256" key="3">
    <source>
        <dbReference type="ARBA" id="ARBA00023157"/>
    </source>
</evidence>
<dbReference type="Pfam" id="PF13927">
    <property type="entry name" value="Ig_3"/>
    <property type="match status" value="2"/>
</dbReference>
<comment type="subcellular location">
    <subcellularLocation>
        <location evidence="1">Membrane</location>
        <topology evidence="1">Single-pass type I membrane protein</topology>
    </subcellularLocation>
</comment>
<dbReference type="SMART" id="SM00408">
    <property type="entry name" value="IGc2"/>
    <property type="match status" value="2"/>
</dbReference>
<dbReference type="SUPFAM" id="SSF48726">
    <property type="entry name" value="Immunoglobulin"/>
    <property type="match status" value="2"/>
</dbReference>
<dbReference type="GO" id="GO:0098609">
    <property type="term" value="P:cell-cell adhesion"/>
    <property type="evidence" value="ECO:0007669"/>
    <property type="project" value="TreeGrafter"/>
</dbReference>
<dbReference type="InterPro" id="IPR051275">
    <property type="entry name" value="Cell_adhesion_signaling"/>
</dbReference>
<evidence type="ECO:0000256" key="5">
    <source>
        <dbReference type="ARBA" id="ARBA00023319"/>
    </source>
</evidence>
<dbReference type="InterPro" id="IPR003598">
    <property type="entry name" value="Ig_sub2"/>
</dbReference>
<dbReference type="SMART" id="SM00409">
    <property type="entry name" value="IG"/>
    <property type="match status" value="2"/>
</dbReference>
<dbReference type="Gene3D" id="2.60.40.10">
    <property type="entry name" value="Immunoglobulins"/>
    <property type="match status" value="3"/>
</dbReference>
<dbReference type="PANTHER" id="PTHR11640:SF31">
    <property type="entry name" value="IRREGULAR CHIASM C-ROUGHEST PROTEIN-RELATED"/>
    <property type="match status" value="1"/>
</dbReference>
<dbReference type="InterPro" id="IPR007110">
    <property type="entry name" value="Ig-like_dom"/>
</dbReference>
<protein>
    <submittedName>
        <fullName evidence="7">Immunoglobulin domain protein</fullName>
    </submittedName>
</protein>
<dbReference type="PANTHER" id="PTHR11640">
    <property type="entry name" value="NEPHRIN"/>
    <property type="match status" value="1"/>
</dbReference>
<dbReference type="GO" id="GO:0005886">
    <property type="term" value="C:plasma membrane"/>
    <property type="evidence" value="ECO:0007669"/>
    <property type="project" value="TreeGrafter"/>
</dbReference>
<keyword evidence="5" id="KW-0393">Immunoglobulin domain</keyword>
<organism evidence="7 8">
    <name type="scientific">Teladorsagia circumcincta</name>
    <name type="common">Brown stomach worm</name>
    <name type="synonym">Ostertagia circumcincta</name>
    <dbReference type="NCBI Taxonomy" id="45464"/>
    <lineage>
        <taxon>Eukaryota</taxon>
        <taxon>Metazoa</taxon>
        <taxon>Ecdysozoa</taxon>
        <taxon>Nematoda</taxon>
        <taxon>Chromadorea</taxon>
        <taxon>Rhabditida</taxon>
        <taxon>Rhabditina</taxon>
        <taxon>Rhabditomorpha</taxon>
        <taxon>Strongyloidea</taxon>
        <taxon>Trichostrongylidae</taxon>
        <taxon>Teladorsagia</taxon>
    </lineage>
</organism>
<keyword evidence="4" id="KW-0325">Glycoprotein</keyword>
<evidence type="ECO:0000256" key="2">
    <source>
        <dbReference type="ARBA" id="ARBA00023136"/>
    </source>
</evidence>
<evidence type="ECO:0000313" key="8">
    <source>
        <dbReference type="Proteomes" id="UP000230423"/>
    </source>
</evidence>
<name>A0A2G9UIX0_TELCI</name>
<dbReference type="EMBL" id="KZ346355">
    <property type="protein sequence ID" value="PIO70201.1"/>
    <property type="molecule type" value="Genomic_DNA"/>
</dbReference>
<dbReference type="AlphaFoldDB" id="A0A2G9UIX0"/>
<evidence type="ECO:0000256" key="4">
    <source>
        <dbReference type="ARBA" id="ARBA00023180"/>
    </source>
</evidence>